<sequence length="584" mass="69257">MLHYLHCLHFGSFLYISVPVFSEKVYCRYYNCLREEISNSSFQSIFFPMNVIRCPRRIGVKYMSISFDSEEIPQEPIPLVYRVFEAPIHEISVCVGPIYGSESKWLEVAEFIEHYKLIGVRYFYFTVLNMNEYSRKIIDEYLRTGEIKLTVIQSEYKFHLLQINENQRSKHHSKWVINVDIDERLFILNDKIKSVGSVLSGYNDTVAEVGLAIRRIQKTEKLPEKYESDEQIISEMEFLKYNVSSPVTWGAYKTIYRPEKIAAMYYHWAYQKYPGTVAEYVKSEVALFRHYRTTEKNILGSGWLTDPNYKNFSIVPEETKFAEKLKENVLKKIEYVYDQRVLYCEEIAEIPYEEYKEFGHDIFNCTFRNETGNLRNGIPQIQRVFSSHLGCLQNYLSTRKVNCFKTSTSLILISHFCLFIAAMYYHWAYQRYPGSVAEYVKSEVQVRPLLSELLRTFELTVFSSASEKTQQFQKIFNRHTMFHNHSDSMSFFISRHYRTTEKNILGSGWLTDPNYKNFSIVQEETKFAEKLKENVLKKIKYVYDQRVLYCEEIAEIPYEEYKEFGHDIFNCTFRNETASNKNVD</sequence>
<evidence type="ECO:0000256" key="5">
    <source>
        <dbReference type="ARBA" id="ARBA00022692"/>
    </source>
</evidence>
<dbReference type="GO" id="GO:0016020">
    <property type="term" value="C:membrane"/>
    <property type="evidence" value="ECO:0007669"/>
    <property type="project" value="UniProtKB-SubCell"/>
</dbReference>
<dbReference type="EC" id="2.4.1.-" evidence="8"/>
<evidence type="ECO:0000256" key="8">
    <source>
        <dbReference type="RuleBase" id="RU366017"/>
    </source>
</evidence>
<dbReference type="OrthoDB" id="2020852at2759"/>
<keyword evidence="4 8" id="KW-0808">Transferase</keyword>
<evidence type="ECO:0000256" key="2">
    <source>
        <dbReference type="ARBA" id="ARBA00007647"/>
    </source>
</evidence>
<feature type="signal peptide" evidence="9">
    <location>
        <begin position="1"/>
        <end position="22"/>
    </location>
</feature>
<keyword evidence="9" id="KW-0732">Signal</keyword>
<dbReference type="InParanoid" id="E3NPR2"/>
<dbReference type="Proteomes" id="UP000008281">
    <property type="component" value="Unassembled WGS sequence"/>
</dbReference>
<gene>
    <name evidence="10" type="ORF">CRE_27952</name>
</gene>
<comment type="similarity">
    <text evidence="2 8">Belongs to the glycosyltransferase 92 family.</text>
</comment>
<evidence type="ECO:0000256" key="1">
    <source>
        <dbReference type="ARBA" id="ARBA00004167"/>
    </source>
</evidence>
<dbReference type="InterPro" id="IPR008166">
    <property type="entry name" value="Glyco_transf_92"/>
</dbReference>
<dbReference type="GO" id="GO:0005737">
    <property type="term" value="C:cytoplasm"/>
    <property type="evidence" value="ECO:0007669"/>
    <property type="project" value="TreeGrafter"/>
</dbReference>
<reference evidence="10" key="1">
    <citation type="submission" date="2007-07" db="EMBL/GenBank/DDBJ databases">
        <title>PCAP assembly of the Caenorhabditis remanei genome.</title>
        <authorList>
            <consortium name="The Caenorhabditis remanei Sequencing Consortium"/>
            <person name="Wilson R.K."/>
        </authorList>
    </citation>
    <scope>NUCLEOTIDE SEQUENCE [LARGE SCALE GENOMIC DNA]</scope>
    <source>
        <strain evidence="10">PB4641</strain>
    </source>
</reference>
<accession>E3NPR2</accession>
<dbReference type="AlphaFoldDB" id="E3NPR2"/>
<dbReference type="PANTHER" id="PTHR21461:SF9">
    <property type="entry name" value="GLYCOSYLTRANSFERASE FAMILY 92 PROTEIN"/>
    <property type="match status" value="1"/>
</dbReference>
<dbReference type="HOGENOM" id="CLU_008031_3_0_1"/>
<dbReference type="Pfam" id="PF01697">
    <property type="entry name" value="Glyco_transf_92"/>
    <property type="match status" value="1"/>
</dbReference>
<keyword evidence="6" id="KW-1133">Transmembrane helix</keyword>
<proteinExistence type="inferred from homology"/>
<evidence type="ECO:0000313" key="11">
    <source>
        <dbReference type="Proteomes" id="UP000008281"/>
    </source>
</evidence>
<evidence type="ECO:0000313" key="10">
    <source>
        <dbReference type="EMBL" id="EFO83207.1"/>
    </source>
</evidence>
<protein>
    <recommendedName>
        <fullName evidence="8">Glycosyltransferase family 92 protein</fullName>
        <ecNumber evidence="8">2.4.1.-</ecNumber>
    </recommendedName>
</protein>
<feature type="chain" id="PRO_5003178891" description="Glycosyltransferase family 92 protein" evidence="9">
    <location>
        <begin position="23"/>
        <end position="584"/>
    </location>
</feature>
<organism evidence="11">
    <name type="scientific">Caenorhabditis remanei</name>
    <name type="common">Caenorhabditis vulgaris</name>
    <dbReference type="NCBI Taxonomy" id="31234"/>
    <lineage>
        <taxon>Eukaryota</taxon>
        <taxon>Metazoa</taxon>
        <taxon>Ecdysozoa</taxon>
        <taxon>Nematoda</taxon>
        <taxon>Chromadorea</taxon>
        <taxon>Rhabditida</taxon>
        <taxon>Rhabditina</taxon>
        <taxon>Rhabditomorpha</taxon>
        <taxon>Rhabditoidea</taxon>
        <taxon>Rhabditidae</taxon>
        <taxon>Peloderinae</taxon>
        <taxon>Caenorhabditis</taxon>
    </lineage>
</organism>
<dbReference type="GO" id="GO:0016757">
    <property type="term" value="F:glycosyltransferase activity"/>
    <property type="evidence" value="ECO:0007669"/>
    <property type="project" value="UniProtKB-UniRule"/>
</dbReference>
<evidence type="ECO:0000256" key="7">
    <source>
        <dbReference type="ARBA" id="ARBA00023136"/>
    </source>
</evidence>
<evidence type="ECO:0000256" key="9">
    <source>
        <dbReference type="SAM" id="SignalP"/>
    </source>
</evidence>
<dbReference type="eggNOG" id="KOG4735">
    <property type="taxonomic scope" value="Eukaryota"/>
</dbReference>
<keyword evidence="5" id="KW-0812">Transmembrane</keyword>
<comment type="subcellular location">
    <subcellularLocation>
        <location evidence="1">Membrane</location>
        <topology evidence="1">Single-pass membrane protein</topology>
    </subcellularLocation>
</comment>
<evidence type="ECO:0000256" key="3">
    <source>
        <dbReference type="ARBA" id="ARBA00022676"/>
    </source>
</evidence>
<keyword evidence="11" id="KW-1185">Reference proteome</keyword>
<keyword evidence="7" id="KW-0472">Membrane</keyword>
<dbReference type="PANTHER" id="PTHR21461">
    <property type="entry name" value="GLYCOSYLTRANSFERASE FAMILY 92 PROTEIN"/>
    <property type="match status" value="1"/>
</dbReference>
<dbReference type="EMBL" id="DS269411">
    <property type="protein sequence ID" value="EFO83207.1"/>
    <property type="molecule type" value="Genomic_DNA"/>
</dbReference>
<keyword evidence="3 8" id="KW-0328">Glycosyltransferase</keyword>
<evidence type="ECO:0000256" key="6">
    <source>
        <dbReference type="ARBA" id="ARBA00022989"/>
    </source>
</evidence>
<evidence type="ECO:0000256" key="4">
    <source>
        <dbReference type="ARBA" id="ARBA00022679"/>
    </source>
</evidence>
<name>E3NPR2_CAERE</name>